<dbReference type="CDD" id="cd01392">
    <property type="entry name" value="HTH_LacI"/>
    <property type="match status" value="1"/>
</dbReference>
<keyword evidence="7" id="KW-1185">Reference proteome</keyword>
<keyword evidence="1" id="KW-0805">Transcription regulation</keyword>
<reference evidence="5 8" key="2">
    <citation type="submission" date="2019-07" db="EMBL/GenBank/DDBJ databases">
        <title>Whole genome shotgun sequence of Lactobacillus siliginis NBRC 101315.</title>
        <authorList>
            <person name="Hosoyama A."/>
            <person name="Uohara A."/>
            <person name="Ohji S."/>
            <person name="Ichikawa N."/>
        </authorList>
    </citation>
    <scope>NUCLEOTIDE SEQUENCE [LARGE SCALE GENOMIC DNA]</scope>
    <source>
        <strain evidence="5 8">NBRC 101315</strain>
    </source>
</reference>
<dbReference type="SUPFAM" id="SSF53822">
    <property type="entry name" value="Periplasmic binding protein-like I"/>
    <property type="match status" value="1"/>
</dbReference>
<protein>
    <submittedName>
        <fullName evidence="5 6">Transcriptional regulator</fullName>
    </submittedName>
</protein>
<feature type="domain" description="HTH lacI-type" evidence="4">
    <location>
        <begin position="2"/>
        <end position="56"/>
    </location>
</feature>
<evidence type="ECO:0000256" key="1">
    <source>
        <dbReference type="ARBA" id="ARBA00023015"/>
    </source>
</evidence>
<keyword evidence="2" id="KW-0238">DNA-binding</keyword>
<dbReference type="PROSITE" id="PS00356">
    <property type="entry name" value="HTH_LACI_1"/>
    <property type="match status" value="1"/>
</dbReference>
<dbReference type="RefSeq" id="WP_057810677.1">
    <property type="nucleotide sequence ID" value="NZ_BJUD01000055.1"/>
</dbReference>
<dbReference type="SMART" id="SM00354">
    <property type="entry name" value="HTH_LACI"/>
    <property type="match status" value="1"/>
</dbReference>
<evidence type="ECO:0000313" key="5">
    <source>
        <dbReference type="EMBL" id="GEK29437.1"/>
    </source>
</evidence>
<dbReference type="Proteomes" id="UP000321429">
    <property type="component" value="Unassembled WGS sequence"/>
</dbReference>
<dbReference type="PANTHER" id="PTHR30146">
    <property type="entry name" value="LACI-RELATED TRANSCRIPTIONAL REPRESSOR"/>
    <property type="match status" value="1"/>
</dbReference>
<evidence type="ECO:0000256" key="2">
    <source>
        <dbReference type="ARBA" id="ARBA00023125"/>
    </source>
</evidence>
<dbReference type="STRING" id="348151.IV55_GL001948"/>
<dbReference type="InterPro" id="IPR028082">
    <property type="entry name" value="Peripla_BP_I"/>
</dbReference>
<evidence type="ECO:0000259" key="4">
    <source>
        <dbReference type="PROSITE" id="PS50932"/>
    </source>
</evidence>
<evidence type="ECO:0000313" key="7">
    <source>
        <dbReference type="Proteomes" id="UP000051139"/>
    </source>
</evidence>
<keyword evidence="3" id="KW-0804">Transcription</keyword>
<evidence type="ECO:0000313" key="8">
    <source>
        <dbReference type="Proteomes" id="UP000321429"/>
    </source>
</evidence>
<reference evidence="6 7" key="1">
    <citation type="journal article" date="2015" name="Genome Announc.">
        <title>Expanding the biotechnology potential of lactobacilli through comparative genomics of 213 strains and associated genera.</title>
        <authorList>
            <person name="Sun Z."/>
            <person name="Harris H.M."/>
            <person name="McCann A."/>
            <person name="Guo C."/>
            <person name="Argimon S."/>
            <person name="Zhang W."/>
            <person name="Yang X."/>
            <person name="Jeffery I.B."/>
            <person name="Cooney J.C."/>
            <person name="Kagawa T.F."/>
            <person name="Liu W."/>
            <person name="Song Y."/>
            <person name="Salvetti E."/>
            <person name="Wrobel A."/>
            <person name="Rasinkangas P."/>
            <person name="Parkhill J."/>
            <person name="Rea M.C."/>
            <person name="O'Sullivan O."/>
            <person name="Ritari J."/>
            <person name="Douillard F.P."/>
            <person name="Paul Ross R."/>
            <person name="Yang R."/>
            <person name="Briner A.E."/>
            <person name="Felis G.E."/>
            <person name="de Vos W.M."/>
            <person name="Barrangou R."/>
            <person name="Klaenhammer T.R."/>
            <person name="Caufield P.W."/>
            <person name="Cui Y."/>
            <person name="Zhang H."/>
            <person name="O'Toole P.W."/>
        </authorList>
    </citation>
    <scope>NUCLEOTIDE SEQUENCE [LARGE SCALE GENOMIC DNA]</scope>
    <source>
        <strain evidence="6 7">DSM 22696</strain>
    </source>
</reference>
<dbReference type="InterPro" id="IPR000843">
    <property type="entry name" value="HTH_LacI"/>
</dbReference>
<dbReference type="InterPro" id="IPR010982">
    <property type="entry name" value="Lambda_DNA-bd_dom_sf"/>
</dbReference>
<dbReference type="Pfam" id="PF00356">
    <property type="entry name" value="LacI"/>
    <property type="match status" value="1"/>
</dbReference>
<dbReference type="PANTHER" id="PTHR30146:SF109">
    <property type="entry name" value="HTH-TYPE TRANSCRIPTIONAL REGULATOR GALS"/>
    <property type="match status" value="1"/>
</dbReference>
<comment type="caution">
    <text evidence="6">The sequence shown here is derived from an EMBL/GenBank/DDBJ whole genome shotgun (WGS) entry which is preliminary data.</text>
</comment>
<dbReference type="EMBL" id="JQCB01000008">
    <property type="protein sequence ID" value="KRN95487.1"/>
    <property type="molecule type" value="Genomic_DNA"/>
</dbReference>
<dbReference type="PROSITE" id="PS50932">
    <property type="entry name" value="HTH_LACI_2"/>
    <property type="match status" value="1"/>
</dbReference>
<gene>
    <name evidence="6" type="ORF">IV55_GL001948</name>
    <name evidence="5" type="ORF">LSI01_17480</name>
</gene>
<dbReference type="Pfam" id="PF00532">
    <property type="entry name" value="Peripla_BP_1"/>
    <property type="match status" value="1"/>
</dbReference>
<evidence type="ECO:0000256" key="3">
    <source>
        <dbReference type="ARBA" id="ARBA00023163"/>
    </source>
</evidence>
<dbReference type="OrthoDB" id="9788209at2"/>
<dbReference type="GO" id="GO:0000976">
    <property type="term" value="F:transcription cis-regulatory region binding"/>
    <property type="evidence" value="ECO:0007669"/>
    <property type="project" value="TreeGrafter"/>
</dbReference>
<sequence length="322" mass="35929">MVTIRDIAEQAGVSVSTASRALNDNPRISAVTRRKIKSLADRLGYVPNFNAKSLTRGESNVVGVIFPPEKASEQANPFFIDAMRGINQVLTERKYVLSVAIGETTQTILDNVIAMVDQAKVKRFILLYSHENDPIANYLRTAGLRFVVIGEPDAQYQDDYVNNDNVAAGEMGTDYLLSQLNVKRPVFVGSEEDWQYERDRRAGFGKATTAHQVVGQYLPIPAVEQPTKDVRVWIHEHPQIDGIVASDDLLGLAFFQQWQLIYPGKKLPIVSYNRSFKLPLPDLQFHSITLFPAKLGAAATELVFKKADENGGRHTVVPFKML</sequence>
<dbReference type="Gene3D" id="3.40.50.2300">
    <property type="match status" value="2"/>
</dbReference>
<dbReference type="PRINTS" id="PR00036">
    <property type="entry name" value="HTHLACI"/>
</dbReference>
<evidence type="ECO:0000313" key="6">
    <source>
        <dbReference type="EMBL" id="KRN95487.1"/>
    </source>
</evidence>
<accession>A0A0R2L105</accession>
<dbReference type="SUPFAM" id="SSF47413">
    <property type="entry name" value="lambda repressor-like DNA-binding domains"/>
    <property type="match status" value="1"/>
</dbReference>
<name>A0A0R2L105_9LACO</name>
<proteinExistence type="predicted"/>
<dbReference type="PATRIC" id="fig|348151.3.peg.2001"/>
<dbReference type="GO" id="GO:0003700">
    <property type="term" value="F:DNA-binding transcription factor activity"/>
    <property type="evidence" value="ECO:0007669"/>
    <property type="project" value="TreeGrafter"/>
</dbReference>
<dbReference type="InterPro" id="IPR001761">
    <property type="entry name" value="Peripla_BP/Lac1_sug-bd_dom"/>
</dbReference>
<dbReference type="EMBL" id="BJUD01000055">
    <property type="protein sequence ID" value="GEK29437.1"/>
    <property type="molecule type" value="Genomic_DNA"/>
</dbReference>
<dbReference type="AlphaFoldDB" id="A0A0R2L105"/>
<organism evidence="6 7">
    <name type="scientific">Furfurilactobacillus siliginis</name>
    <dbReference type="NCBI Taxonomy" id="348151"/>
    <lineage>
        <taxon>Bacteria</taxon>
        <taxon>Bacillati</taxon>
        <taxon>Bacillota</taxon>
        <taxon>Bacilli</taxon>
        <taxon>Lactobacillales</taxon>
        <taxon>Lactobacillaceae</taxon>
        <taxon>Furfurilactobacillus</taxon>
    </lineage>
</organism>
<dbReference type="Proteomes" id="UP000051139">
    <property type="component" value="Unassembled WGS sequence"/>
</dbReference>
<dbReference type="Gene3D" id="1.10.260.40">
    <property type="entry name" value="lambda repressor-like DNA-binding domains"/>
    <property type="match status" value="1"/>
</dbReference>